<proteinExistence type="predicted"/>
<organism evidence="4">
    <name type="scientific">Gongylonema pulchrum</name>
    <dbReference type="NCBI Taxonomy" id="637853"/>
    <lineage>
        <taxon>Eukaryota</taxon>
        <taxon>Metazoa</taxon>
        <taxon>Ecdysozoa</taxon>
        <taxon>Nematoda</taxon>
        <taxon>Chromadorea</taxon>
        <taxon>Rhabditida</taxon>
        <taxon>Spirurina</taxon>
        <taxon>Spiruromorpha</taxon>
        <taxon>Spiruroidea</taxon>
        <taxon>Gongylonematidae</taxon>
        <taxon>Gongylonema</taxon>
    </lineage>
</organism>
<feature type="compositionally biased region" description="Basic residues" evidence="1">
    <location>
        <begin position="25"/>
        <end position="46"/>
    </location>
</feature>
<feature type="compositionally biased region" description="Low complexity" evidence="1">
    <location>
        <begin position="7"/>
        <end position="24"/>
    </location>
</feature>
<dbReference type="Proteomes" id="UP000271098">
    <property type="component" value="Unassembled WGS sequence"/>
</dbReference>
<evidence type="ECO:0000313" key="2">
    <source>
        <dbReference type="EMBL" id="VDN40422.1"/>
    </source>
</evidence>
<dbReference type="AlphaFoldDB" id="A0A183EP18"/>
<evidence type="ECO:0000256" key="1">
    <source>
        <dbReference type="SAM" id="MobiDB-lite"/>
    </source>
</evidence>
<feature type="region of interest" description="Disordered" evidence="1">
    <location>
        <begin position="1"/>
        <end position="53"/>
    </location>
</feature>
<evidence type="ECO:0000313" key="3">
    <source>
        <dbReference type="Proteomes" id="UP000271098"/>
    </source>
</evidence>
<gene>
    <name evidence="2" type="ORF">GPUH_LOCUS22708</name>
</gene>
<sequence>MTTYSVHPGAAAAAAPAAAASRRLAPPHHHHQQQQQHPRHHHHHHPAPSLDPSSRVVAVQRLVNGTTTSSSSVSIPVAVPPYDVAAAVAGVPPPPNPALANGTICRPSSSDCGGSSSGLGGMTRTDIWKITMVDVLETASPGATGEQQQIASFRCFLFKFVYLLLLSRMSSSSSKPIFPFLSAIVVSPPNTTSSTDMSVH</sequence>
<dbReference type="EMBL" id="UYRT01095750">
    <property type="protein sequence ID" value="VDN40422.1"/>
    <property type="molecule type" value="Genomic_DNA"/>
</dbReference>
<reference evidence="2 3" key="2">
    <citation type="submission" date="2018-11" db="EMBL/GenBank/DDBJ databases">
        <authorList>
            <consortium name="Pathogen Informatics"/>
        </authorList>
    </citation>
    <scope>NUCLEOTIDE SEQUENCE [LARGE SCALE GENOMIC DNA]</scope>
</reference>
<accession>A0A183EP18</accession>
<reference evidence="4" key="1">
    <citation type="submission" date="2016-06" db="UniProtKB">
        <authorList>
            <consortium name="WormBaseParasite"/>
        </authorList>
    </citation>
    <scope>IDENTIFICATION</scope>
</reference>
<name>A0A183EP18_9BILA</name>
<evidence type="ECO:0000313" key="4">
    <source>
        <dbReference type="WBParaSite" id="GPUH_0002273601-mRNA-1"/>
    </source>
</evidence>
<protein>
    <submittedName>
        <fullName evidence="2 4">Uncharacterized protein</fullName>
    </submittedName>
</protein>
<dbReference type="WBParaSite" id="GPUH_0002273601-mRNA-1">
    <property type="protein sequence ID" value="GPUH_0002273601-mRNA-1"/>
    <property type="gene ID" value="GPUH_0002273601"/>
</dbReference>
<keyword evidence="3" id="KW-1185">Reference proteome</keyword>